<accession>A0ABY5KYX1</accession>
<dbReference type="Pfam" id="PF11716">
    <property type="entry name" value="MDMPI_N"/>
    <property type="match status" value="1"/>
</dbReference>
<feature type="domain" description="Mycothiol-dependent maleylpyruvate isomerase metal-binding" evidence="2">
    <location>
        <begin position="13"/>
        <end position="129"/>
    </location>
</feature>
<dbReference type="InterPro" id="IPR034660">
    <property type="entry name" value="DinB/YfiT-like"/>
</dbReference>
<reference evidence="3 4" key="1">
    <citation type="submission" date="2022-07" db="EMBL/GenBank/DDBJ databases">
        <title>Novel species in genus cellulomonas.</title>
        <authorList>
            <person name="Ye L."/>
        </authorList>
    </citation>
    <scope>NUCLEOTIDE SEQUENCE [LARGE SCALE GENOMIC DNA]</scope>
    <source>
        <strain evidence="4">zg-Y338</strain>
    </source>
</reference>
<organism evidence="3 4">
    <name type="scientific">Cellulomonas chengniuliangii</name>
    <dbReference type="NCBI Taxonomy" id="2968084"/>
    <lineage>
        <taxon>Bacteria</taxon>
        <taxon>Bacillati</taxon>
        <taxon>Actinomycetota</taxon>
        <taxon>Actinomycetes</taxon>
        <taxon>Micrococcales</taxon>
        <taxon>Cellulomonadaceae</taxon>
        <taxon>Cellulomonas</taxon>
    </lineage>
</organism>
<sequence length="193" mass="21378">MDELHLLHRVNADKITSLVTQVGDRWDTPTSYANWTVRELLNHLTAEQLWAPELLAGRSVEEIGDRFEGDLLGDDPLAAWRLAVESALAAFAEPGALERTVQFSDTPLTADQYLDQMVTDLALHSWDLATAIDADADLDPATVDRLLVEWTGRAEESLRGPMFTGPDEPPSPIDVSDEEEAQTRLLALFGRRA</sequence>
<dbReference type="Proteomes" id="UP001316189">
    <property type="component" value="Chromosome"/>
</dbReference>
<protein>
    <submittedName>
        <fullName evidence="3">TIGR03086 family metal-binding protein</fullName>
    </submittedName>
</protein>
<keyword evidence="4" id="KW-1185">Reference proteome</keyword>
<dbReference type="NCBIfam" id="TIGR03083">
    <property type="entry name" value="maleylpyruvate isomerase family mycothiol-dependent enzyme"/>
    <property type="match status" value="1"/>
</dbReference>
<dbReference type="InterPro" id="IPR017517">
    <property type="entry name" value="Maleyloyr_isom"/>
</dbReference>
<dbReference type="InterPro" id="IPR024344">
    <property type="entry name" value="MDMPI_metal-binding"/>
</dbReference>
<dbReference type="InterPro" id="IPR017520">
    <property type="entry name" value="CHP03086"/>
</dbReference>
<dbReference type="EMBL" id="CP101988">
    <property type="protein sequence ID" value="UUI74421.1"/>
    <property type="molecule type" value="Genomic_DNA"/>
</dbReference>
<evidence type="ECO:0000259" key="2">
    <source>
        <dbReference type="Pfam" id="PF11716"/>
    </source>
</evidence>
<evidence type="ECO:0000313" key="3">
    <source>
        <dbReference type="EMBL" id="UUI74421.1"/>
    </source>
</evidence>
<feature type="region of interest" description="Disordered" evidence="1">
    <location>
        <begin position="158"/>
        <end position="179"/>
    </location>
</feature>
<dbReference type="SUPFAM" id="SSF109854">
    <property type="entry name" value="DinB/YfiT-like putative metalloenzymes"/>
    <property type="match status" value="1"/>
</dbReference>
<dbReference type="Gene3D" id="1.20.120.450">
    <property type="entry name" value="dinb family like domain"/>
    <property type="match status" value="1"/>
</dbReference>
<evidence type="ECO:0000313" key="4">
    <source>
        <dbReference type="Proteomes" id="UP001316189"/>
    </source>
</evidence>
<evidence type="ECO:0000256" key="1">
    <source>
        <dbReference type="SAM" id="MobiDB-lite"/>
    </source>
</evidence>
<dbReference type="NCBIfam" id="TIGR03086">
    <property type="entry name" value="TIGR03086 family metal-binding protein"/>
    <property type="match status" value="1"/>
</dbReference>
<gene>
    <name evidence="3" type="ORF">NP064_11505</name>
</gene>
<name>A0ABY5KYX1_9CELL</name>
<dbReference type="RefSeq" id="WP_227569519.1">
    <property type="nucleotide sequence ID" value="NZ_CP101988.1"/>
</dbReference>
<proteinExistence type="predicted"/>